<keyword evidence="4" id="KW-0274">FAD</keyword>
<dbReference type="PANTHER" id="PTHR43884">
    <property type="entry name" value="ACYL-COA DEHYDROGENASE"/>
    <property type="match status" value="1"/>
</dbReference>
<evidence type="ECO:0000256" key="4">
    <source>
        <dbReference type="ARBA" id="ARBA00022827"/>
    </source>
</evidence>
<sequence length="306" mass="31748">MSLSELRTVVRSFLAAHPAASWARFSGELGVAGLAVDERYGGAGCGLPELAVVAEEIGRALSPHPFLQTAVMATAATDDPELLGAIAEGALTATVVLPGEHSCVLDGDRLTGSAPYVLDAEAVLLYVGGSLVAAEPSARVPYETMDASRPLTALSFDGAVARPAGDGAAWERVRDLAVIALAAEQVGGAARCLEAATAHARLRHQFGRPIGSFQAIKHRLAELLVVVESARSAAWGAVGDPSAQAAAIAGSYCGEAYLKAAGDSIQIHGGIGITWEHEAHRYFKRATSDARLFGPPRSHRARLEIG</sequence>
<organism evidence="8 9">
    <name type="scientific">Nonomuraea recticatena</name>
    <dbReference type="NCBI Taxonomy" id="46178"/>
    <lineage>
        <taxon>Bacteria</taxon>
        <taxon>Bacillati</taxon>
        <taxon>Actinomycetota</taxon>
        <taxon>Actinomycetes</taxon>
        <taxon>Streptosporangiales</taxon>
        <taxon>Streptosporangiaceae</taxon>
        <taxon>Nonomuraea</taxon>
    </lineage>
</organism>
<dbReference type="InterPro" id="IPR036250">
    <property type="entry name" value="AcylCo_DH-like_C"/>
</dbReference>
<dbReference type="PANTHER" id="PTHR43884:SF20">
    <property type="entry name" value="ACYL-COA DEHYDROGENASE FADE28"/>
    <property type="match status" value="1"/>
</dbReference>
<feature type="domain" description="Acyl-CoA dehydrogenase/oxidase C-terminal" evidence="6">
    <location>
        <begin position="179"/>
        <end position="295"/>
    </location>
</feature>
<dbReference type="Pfam" id="PF00441">
    <property type="entry name" value="Acyl-CoA_dh_1"/>
    <property type="match status" value="1"/>
</dbReference>
<evidence type="ECO:0000256" key="5">
    <source>
        <dbReference type="ARBA" id="ARBA00023002"/>
    </source>
</evidence>
<dbReference type="InterPro" id="IPR009100">
    <property type="entry name" value="AcylCoA_DH/oxidase_NM_dom_sf"/>
</dbReference>
<evidence type="ECO:0000313" key="9">
    <source>
        <dbReference type="Proteomes" id="UP001501666"/>
    </source>
</evidence>
<evidence type="ECO:0000259" key="7">
    <source>
        <dbReference type="Pfam" id="PF02771"/>
    </source>
</evidence>
<accession>A0ABN3S2J0</accession>
<protein>
    <submittedName>
        <fullName evidence="8">Acyl-CoA dehydrogenase family protein</fullName>
    </submittedName>
</protein>
<comment type="caution">
    <text evidence="8">The sequence shown here is derived from an EMBL/GenBank/DDBJ whole genome shotgun (WGS) entry which is preliminary data.</text>
</comment>
<dbReference type="SUPFAM" id="SSF56645">
    <property type="entry name" value="Acyl-CoA dehydrogenase NM domain-like"/>
    <property type="match status" value="1"/>
</dbReference>
<keyword evidence="5" id="KW-0560">Oxidoreductase</keyword>
<dbReference type="EMBL" id="BAAATE010000010">
    <property type="protein sequence ID" value="GAA2666463.1"/>
    <property type="molecule type" value="Genomic_DNA"/>
</dbReference>
<dbReference type="InterPro" id="IPR037069">
    <property type="entry name" value="AcylCoA_DH/ox_N_sf"/>
</dbReference>
<dbReference type="Proteomes" id="UP001501666">
    <property type="component" value="Unassembled WGS sequence"/>
</dbReference>
<dbReference type="Gene3D" id="1.20.140.10">
    <property type="entry name" value="Butyryl-CoA Dehydrogenase, subunit A, domain 3"/>
    <property type="match status" value="1"/>
</dbReference>
<proteinExistence type="inferred from homology"/>
<comment type="similarity">
    <text evidence="2">Belongs to the acyl-CoA dehydrogenase family.</text>
</comment>
<feature type="domain" description="Acyl-CoA dehydrogenase/oxidase N-terminal" evidence="7">
    <location>
        <begin position="18"/>
        <end position="66"/>
    </location>
</feature>
<keyword evidence="3" id="KW-0285">Flavoprotein</keyword>
<evidence type="ECO:0000259" key="6">
    <source>
        <dbReference type="Pfam" id="PF00441"/>
    </source>
</evidence>
<evidence type="ECO:0000256" key="3">
    <source>
        <dbReference type="ARBA" id="ARBA00022630"/>
    </source>
</evidence>
<dbReference type="RefSeq" id="WP_346149009.1">
    <property type="nucleotide sequence ID" value="NZ_BAAATE010000010.1"/>
</dbReference>
<dbReference type="InterPro" id="IPR013786">
    <property type="entry name" value="AcylCoA_DH/ox_N"/>
</dbReference>
<dbReference type="SUPFAM" id="SSF47203">
    <property type="entry name" value="Acyl-CoA dehydrogenase C-terminal domain-like"/>
    <property type="match status" value="1"/>
</dbReference>
<gene>
    <name evidence="8" type="ORF">GCM10010412_043510</name>
</gene>
<dbReference type="InterPro" id="IPR009075">
    <property type="entry name" value="AcylCo_DH/oxidase_C"/>
</dbReference>
<name>A0ABN3S2J0_9ACTN</name>
<dbReference type="Gene3D" id="1.10.540.10">
    <property type="entry name" value="Acyl-CoA dehydrogenase/oxidase, N-terminal domain"/>
    <property type="match status" value="1"/>
</dbReference>
<dbReference type="Pfam" id="PF02771">
    <property type="entry name" value="Acyl-CoA_dh_N"/>
    <property type="match status" value="1"/>
</dbReference>
<keyword evidence="9" id="KW-1185">Reference proteome</keyword>
<evidence type="ECO:0000256" key="2">
    <source>
        <dbReference type="ARBA" id="ARBA00009347"/>
    </source>
</evidence>
<reference evidence="8 9" key="1">
    <citation type="journal article" date="2019" name="Int. J. Syst. Evol. Microbiol.">
        <title>The Global Catalogue of Microorganisms (GCM) 10K type strain sequencing project: providing services to taxonomists for standard genome sequencing and annotation.</title>
        <authorList>
            <consortium name="The Broad Institute Genomics Platform"/>
            <consortium name="The Broad Institute Genome Sequencing Center for Infectious Disease"/>
            <person name="Wu L."/>
            <person name="Ma J."/>
        </authorList>
    </citation>
    <scope>NUCLEOTIDE SEQUENCE [LARGE SCALE GENOMIC DNA]</scope>
    <source>
        <strain evidence="8 9">JCM 6835</strain>
    </source>
</reference>
<comment type="cofactor">
    <cofactor evidence="1">
        <name>FAD</name>
        <dbReference type="ChEBI" id="CHEBI:57692"/>
    </cofactor>
</comment>
<evidence type="ECO:0000313" key="8">
    <source>
        <dbReference type="EMBL" id="GAA2666463.1"/>
    </source>
</evidence>
<evidence type="ECO:0000256" key="1">
    <source>
        <dbReference type="ARBA" id="ARBA00001974"/>
    </source>
</evidence>